<dbReference type="RefSeq" id="WP_188810171.1">
    <property type="nucleotide sequence ID" value="NZ_BMHT01000001.1"/>
</dbReference>
<protein>
    <submittedName>
        <fullName evidence="1">Uncharacterized protein</fullName>
    </submittedName>
</protein>
<dbReference type="Proteomes" id="UP000632273">
    <property type="component" value="Unassembled WGS sequence"/>
</dbReference>
<name>A0ABQ1TIF4_9BACT</name>
<accession>A0ABQ1TIF4</accession>
<dbReference type="EMBL" id="BMHT01000001">
    <property type="protein sequence ID" value="GGE95377.1"/>
    <property type="molecule type" value="Genomic_DNA"/>
</dbReference>
<sequence length="70" mass="8386">MARSYRRTPVFAITNAKSEKQDKRKANRLLRRKVRQGDIYLVLREVSNVWSFSKDGKNFWQFAAAQHMRK</sequence>
<keyword evidence="2" id="KW-1185">Reference proteome</keyword>
<reference evidence="2" key="1">
    <citation type="journal article" date="2019" name="Int. J. Syst. Evol. Microbiol.">
        <title>The Global Catalogue of Microorganisms (GCM) 10K type strain sequencing project: providing services to taxonomists for standard genome sequencing and annotation.</title>
        <authorList>
            <consortium name="The Broad Institute Genomics Platform"/>
            <consortium name="The Broad Institute Genome Sequencing Center for Infectious Disease"/>
            <person name="Wu L."/>
            <person name="Ma J."/>
        </authorList>
    </citation>
    <scope>NUCLEOTIDE SEQUENCE [LARGE SCALE GENOMIC DNA]</scope>
    <source>
        <strain evidence="2">CGMCC 1.15197</strain>
    </source>
</reference>
<proteinExistence type="predicted"/>
<comment type="caution">
    <text evidence="1">The sequence shown here is derived from an EMBL/GenBank/DDBJ whole genome shotgun (WGS) entry which is preliminary data.</text>
</comment>
<gene>
    <name evidence="1" type="ORF">GCM10011383_02610</name>
</gene>
<evidence type="ECO:0000313" key="2">
    <source>
        <dbReference type="Proteomes" id="UP000632273"/>
    </source>
</evidence>
<evidence type="ECO:0000313" key="1">
    <source>
        <dbReference type="EMBL" id="GGE95377.1"/>
    </source>
</evidence>
<organism evidence="1 2">
    <name type="scientific">Hymenobacter cavernae</name>
    <dbReference type="NCBI Taxonomy" id="2044852"/>
    <lineage>
        <taxon>Bacteria</taxon>
        <taxon>Pseudomonadati</taxon>
        <taxon>Bacteroidota</taxon>
        <taxon>Cytophagia</taxon>
        <taxon>Cytophagales</taxon>
        <taxon>Hymenobacteraceae</taxon>
        <taxon>Hymenobacter</taxon>
    </lineage>
</organism>